<dbReference type="InterPro" id="IPR018678">
    <property type="entry name" value="DUF2160_TM"/>
</dbReference>
<reference evidence="2 3" key="1">
    <citation type="submission" date="2023-10" db="EMBL/GenBank/DDBJ databases">
        <title>Two novel species belonging to the OM43/NOR5 clade.</title>
        <authorList>
            <person name="Park M."/>
        </authorList>
    </citation>
    <scope>NUCLEOTIDE SEQUENCE [LARGE SCALE GENOMIC DNA]</scope>
    <source>
        <strain evidence="2 3">IMCC43200</strain>
    </source>
</reference>
<evidence type="ECO:0000313" key="3">
    <source>
        <dbReference type="Proteomes" id="UP001626537"/>
    </source>
</evidence>
<feature type="transmembrane region" description="Helical" evidence="1">
    <location>
        <begin position="70"/>
        <end position="86"/>
    </location>
</feature>
<keyword evidence="3" id="KW-1185">Reference proteome</keyword>
<accession>A0ABZ0I6V9</accession>
<dbReference type="EMBL" id="CP136864">
    <property type="protein sequence ID" value="WOJ95242.1"/>
    <property type="molecule type" value="Genomic_DNA"/>
</dbReference>
<dbReference type="Proteomes" id="UP001626537">
    <property type="component" value="Chromosome"/>
</dbReference>
<evidence type="ECO:0000313" key="2">
    <source>
        <dbReference type="EMBL" id="WOJ95242.1"/>
    </source>
</evidence>
<feature type="transmembrane region" description="Helical" evidence="1">
    <location>
        <begin position="47"/>
        <end position="64"/>
    </location>
</feature>
<evidence type="ECO:0000256" key="1">
    <source>
        <dbReference type="SAM" id="Phobius"/>
    </source>
</evidence>
<protein>
    <submittedName>
        <fullName evidence="2">DUF2160 domain-containing protein</fullName>
    </submittedName>
</protein>
<keyword evidence="1" id="KW-0472">Membrane</keyword>
<dbReference type="Pfam" id="PF09928">
    <property type="entry name" value="DUF2160"/>
    <property type="match status" value="1"/>
</dbReference>
<sequence>MAWTTPTAFFFSAIGLALLGLTVLEILRPTARVRGFLPMATTRGDRFFISLLSAAFIHLLWLGLVDGGLLIASCASALWAALLMRWG</sequence>
<keyword evidence="1" id="KW-1133">Transmembrane helix</keyword>
<name>A0ABZ0I6V9_9GAMM</name>
<proteinExistence type="predicted"/>
<feature type="transmembrane region" description="Helical" evidence="1">
    <location>
        <begin position="6"/>
        <end position="27"/>
    </location>
</feature>
<organism evidence="2 3">
    <name type="scientific">Congregibacter variabilis</name>
    <dbReference type="NCBI Taxonomy" id="3081200"/>
    <lineage>
        <taxon>Bacteria</taxon>
        <taxon>Pseudomonadati</taxon>
        <taxon>Pseudomonadota</taxon>
        <taxon>Gammaproteobacteria</taxon>
        <taxon>Cellvibrionales</taxon>
        <taxon>Halieaceae</taxon>
        <taxon>Congregibacter</taxon>
    </lineage>
</organism>
<dbReference type="RefSeq" id="WP_407349881.1">
    <property type="nucleotide sequence ID" value="NZ_CP136864.1"/>
</dbReference>
<gene>
    <name evidence="2" type="ORF">R0135_04980</name>
</gene>
<keyword evidence="1" id="KW-0812">Transmembrane</keyword>